<dbReference type="KEGG" id="mde:101891335"/>
<organism evidence="2">
    <name type="scientific">Musca domestica</name>
    <name type="common">House fly</name>
    <dbReference type="NCBI Taxonomy" id="7370"/>
    <lineage>
        <taxon>Eukaryota</taxon>
        <taxon>Metazoa</taxon>
        <taxon>Ecdysozoa</taxon>
        <taxon>Arthropoda</taxon>
        <taxon>Hexapoda</taxon>
        <taxon>Insecta</taxon>
        <taxon>Pterygota</taxon>
        <taxon>Neoptera</taxon>
        <taxon>Endopterygota</taxon>
        <taxon>Diptera</taxon>
        <taxon>Brachycera</taxon>
        <taxon>Muscomorpha</taxon>
        <taxon>Muscoidea</taxon>
        <taxon>Muscidae</taxon>
        <taxon>Musca</taxon>
    </lineage>
</organism>
<accession>A0A1I8NCN8</accession>
<feature type="transmembrane region" description="Helical" evidence="1">
    <location>
        <begin position="12"/>
        <end position="32"/>
    </location>
</feature>
<dbReference type="PANTHER" id="PTHR36694">
    <property type="entry name" value="PASIFLORA 1, ISOFORM A-RELATED"/>
    <property type="match status" value="1"/>
</dbReference>
<name>A0A1I8NCN8_MUSDO</name>
<dbReference type="VEuPathDB" id="VectorBase:MDOA013841"/>
<evidence type="ECO:0000313" key="4">
    <source>
        <dbReference type="RefSeq" id="XP_058980613.1"/>
    </source>
</evidence>
<keyword evidence="1" id="KW-1133">Transmembrane helix</keyword>
<dbReference type="AlphaFoldDB" id="A0A1I8NCN8"/>
<evidence type="ECO:0000313" key="3">
    <source>
        <dbReference type="Proteomes" id="UP001652621"/>
    </source>
</evidence>
<reference evidence="2" key="1">
    <citation type="submission" date="2020-05" db="UniProtKB">
        <authorList>
            <consortium name="EnsemblMetazoa"/>
        </authorList>
    </citation>
    <scope>IDENTIFICATION</scope>
    <source>
        <strain evidence="2">Aabys</strain>
    </source>
</reference>
<dbReference type="PANTHER" id="PTHR36694:SF11">
    <property type="entry name" value="LP21121P-RELATED"/>
    <property type="match status" value="1"/>
</dbReference>
<dbReference type="Pfam" id="PF15860">
    <property type="entry name" value="DUF4728"/>
    <property type="match status" value="1"/>
</dbReference>
<sequence length="181" mass="20537">MCCPNMRTLSLIVGWIHLILAVILAISTLIYLCTYNNQTYEDTIIEEKISNTGLPTLVFLFLFSVASVIFDVMLLKGISEERHKLMSPFVFGNYVALGIQTCLTVYNVFKDLIDSATFGDLMIHLILNSVTLGIMIFFFYPIYQVYQQIRWNSENPVQPQYDNAEAGVKPIESANNGIYVN</sequence>
<feature type="transmembrane region" description="Helical" evidence="1">
    <location>
        <begin position="121"/>
        <end position="143"/>
    </location>
</feature>
<feature type="transmembrane region" description="Helical" evidence="1">
    <location>
        <begin position="52"/>
        <end position="75"/>
    </location>
</feature>
<dbReference type="RefSeq" id="XP_005178398.3">
    <property type="nucleotide sequence ID" value="XM_005178341.4"/>
</dbReference>
<dbReference type="VEuPathDB" id="VectorBase:MDOMA2_002413"/>
<dbReference type="InterPro" id="IPR031720">
    <property type="entry name" value="DUF4728"/>
</dbReference>
<feature type="transmembrane region" description="Helical" evidence="1">
    <location>
        <begin position="87"/>
        <end position="109"/>
    </location>
</feature>
<gene>
    <name evidence="2" type="primary">101891335</name>
    <name evidence="4" type="synonym">LOC131803385</name>
</gene>
<evidence type="ECO:0000256" key="1">
    <source>
        <dbReference type="SAM" id="Phobius"/>
    </source>
</evidence>
<keyword evidence="1" id="KW-0472">Membrane</keyword>
<dbReference type="Proteomes" id="UP001652621">
    <property type="component" value="Unplaced"/>
</dbReference>
<dbReference type="OrthoDB" id="8036459at2759"/>
<keyword evidence="3" id="KW-1185">Reference proteome</keyword>
<protein>
    <submittedName>
        <fullName evidence="4">Uncharacterized protein LOC131803385</fullName>
    </submittedName>
</protein>
<reference evidence="4" key="2">
    <citation type="submission" date="2025-05" db="UniProtKB">
        <authorList>
            <consortium name="RefSeq"/>
        </authorList>
    </citation>
    <scope>IDENTIFICATION</scope>
    <source>
        <strain evidence="4">Aabys</strain>
        <tissue evidence="4">Whole body</tissue>
    </source>
</reference>
<dbReference type="EnsemblMetazoa" id="MDOA013841-RA">
    <property type="protein sequence ID" value="MDOA013841-PA"/>
    <property type="gene ID" value="MDOA013841"/>
</dbReference>
<evidence type="ECO:0000313" key="2">
    <source>
        <dbReference type="EnsemblMetazoa" id="MDOA013841-PA"/>
    </source>
</evidence>
<keyword evidence="1" id="KW-0812">Transmembrane</keyword>
<proteinExistence type="predicted"/>
<dbReference type="RefSeq" id="XP_058980613.1">
    <property type="nucleotide sequence ID" value="XM_059124630.1"/>
</dbReference>